<comment type="catalytic activity">
    <reaction evidence="9 10">
        <text>5,6-dimethylbenzimidazole + nicotinate beta-D-ribonucleotide = alpha-ribazole 5'-phosphate + nicotinate + H(+)</text>
        <dbReference type="Rhea" id="RHEA:11196"/>
        <dbReference type="ChEBI" id="CHEBI:15378"/>
        <dbReference type="ChEBI" id="CHEBI:15890"/>
        <dbReference type="ChEBI" id="CHEBI:32544"/>
        <dbReference type="ChEBI" id="CHEBI:57502"/>
        <dbReference type="ChEBI" id="CHEBI:57918"/>
        <dbReference type="EC" id="2.4.2.21"/>
    </reaction>
</comment>
<sequence length="358" mass="37598">MSLLEKTIKSIEPVNSQLERKAQQHLDNLTKPRGSLGRLEEFARRYCSIIGDLDPPYPRKVICVFAGDHGVAEEGVSAFPKEVTFQMVRNFLSGGAGINVLARHVGAEVRVVDIGVDHDLSGLPGLILRKVAWGTANFTKGPAMTREQAIAAIEVGIEIAREMVASGFRLLGTGEMGIANTTPASAITAVLCSESPETVTGRGTGIDQKAWQKKVEVIRAGIALNQPDPTDPIDVLAKVGGFEIGGICGFILGAAAQGCPVVLDGFISSAGALVAYRLAPQVSQYLFAGHCSVEQGHRVQLSHMGLSPIIDLNLRLGEGTGAALAMGLIEAGLKIYKEMATFSGAGVSPGSEAEDMGP</sequence>
<dbReference type="Gene3D" id="3.40.50.10210">
    <property type="match status" value="1"/>
</dbReference>
<dbReference type="InterPro" id="IPR023195">
    <property type="entry name" value="Nict_dMeBzImd_PRibTrfase_N"/>
</dbReference>
<evidence type="ECO:0000256" key="3">
    <source>
        <dbReference type="ARBA" id="ARBA00011991"/>
    </source>
</evidence>
<feature type="active site" description="Proton acceptor" evidence="10">
    <location>
        <position position="318"/>
    </location>
</feature>
<protein>
    <recommendedName>
        <fullName evidence="4 10">Nicotinate-nucleotide--dimethylbenzimidazole phosphoribosyltransferase</fullName>
        <shortName evidence="10">NN:DBI PRT</shortName>
        <ecNumber evidence="3 10">2.4.2.21</ecNumber>
    </recommendedName>
    <alternativeName>
        <fullName evidence="8 10">N(1)-alpha-phosphoribosyltransferase</fullName>
    </alternativeName>
</protein>
<evidence type="ECO:0000256" key="9">
    <source>
        <dbReference type="ARBA" id="ARBA00047340"/>
    </source>
</evidence>
<dbReference type="GO" id="GO:0008939">
    <property type="term" value="F:nicotinate-nucleotide-dimethylbenzimidazole phosphoribosyltransferase activity"/>
    <property type="evidence" value="ECO:0007669"/>
    <property type="project" value="UniProtKB-UniRule"/>
</dbReference>
<keyword evidence="5 10" id="KW-0169">Cobalamin biosynthesis</keyword>
<dbReference type="PANTHER" id="PTHR43463:SF1">
    <property type="entry name" value="NICOTINATE-NUCLEOTIDE--DIMETHYLBENZIMIDAZOLE PHOSPHORIBOSYLTRANSFERASE"/>
    <property type="match status" value="1"/>
</dbReference>
<dbReference type="HAMAP" id="MF_00230">
    <property type="entry name" value="CobT"/>
    <property type="match status" value="1"/>
</dbReference>
<dbReference type="FunFam" id="3.40.50.10210:FF:000001">
    <property type="entry name" value="Nicotinate-nucleotide--dimethylbenzimidazole phosphoribosyltransferase"/>
    <property type="match status" value="1"/>
</dbReference>
<proteinExistence type="inferred from homology"/>
<evidence type="ECO:0000256" key="7">
    <source>
        <dbReference type="ARBA" id="ARBA00022679"/>
    </source>
</evidence>
<keyword evidence="12" id="KW-1185">Reference proteome</keyword>
<evidence type="ECO:0000256" key="10">
    <source>
        <dbReference type="HAMAP-Rule" id="MF_00230"/>
    </source>
</evidence>
<comment type="function">
    <text evidence="10">Catalyzes the synthesis of alpha-ribazole-5'-phosphate from nicotinate mononucleotide (NAMN) and 5,6-dimethylbenzimidazole (DMB).</text>
</comment>
<dbReference type="KEGG" id="tav:G4V39_01225"/>
<comment type="pathway">
    <text evidence="1 10">Nucleoside biosynthesis; alpha-ribazole biosynthesis; alpha-ribazole from 5,6-dimethylbenzimidazole: step 1/2.</text>
</comment>
<evidence type="ECO:0000256" key="2">
    <source>
        <dbReference type="ARBA" id="ARBA00007110"/>
    </source>
</evidence>
<dbReference type="Pfam" id="PF02277">
    <property type="entry name" value="DBI_PRT"/>
    <property type="match status" value="1"/>
</dbReference>
<gene>
    <name evidence="10 11" type="primary">cobT</name>
    <name evidence="11" type="ORF">G4V39_01225</name>
</gene>
<dbReference type="GO" id="GO:0009236">
    <property type="term" value="P:cobalamin biosynthetic process"/>
    <property type="evidence" value="ECO:0007669"/>
    <property type="project" value="UniProtKB-UniRule"/>
</dbReference>
<accession>A0A6G7PTR1</accession>
<keyword evidence="6 10" id="KW-0328">Glycosyltransferase</keyword>
<dbReference type="RefSeq" id="WP_166031200.1">
    <property type="nucleotide sequence ID" value="NZ_CP048877.1"/>
</dbReference>
<dbReference type="NCBIfam" id="TIGR03160">
    <property type="entry name" value="cobT_DBIPRT"/>
    <property type="match status" value="1"/>
</dbReference>
<dbReference type="UniPathway" id="UPA00061">
    <property type="reaction ID" value="UER00516"/>
</dbReference>
<evidence type="ECO:0000256" key="8">
    <source>
        <dbReference type="ARBA" id="ARBA00030686"/>
    </source>
</evidence>
<dbReference type="EMBL" id="CP048877">
    <property type="protein sequence ID" value="QIJ70977.1"/>
    <property type="molecule type" value="Genomic_DNA"/>
</dbReference>
<dbReference type="CDD" id="cd02439">
    <property type="entry name" value="DMB-PRT_CobT"/>
    <property type="match status" value="1"/>
</dbReference>
<dbReference type="SUPFAM" id="SSF52733">
    <property type="entry name" value="Nicotinate mononucleotide:5,6-dimethylbenzimidazole phosphoribosyltransferase (CobT)"/>
    <property type="match status" value="1"/>
</dbReference>
<comment type="similarity">
    <text evidence="2 10">Belongs to the CobT family.</text>
</comment>
<keyword evidence="7 10" id="KW-0808">Transferase</keyword>
<name>A0A6G7PTR1_9BACT</name>
<dbReference type="InterPro" id="IPR003200">
    <property type="entry name" value="Nict_dMeBzImd_PRibTrfase"/>
</dbReference>
<dbReference type="Proteomes" id="UP000502179">
    <property type="component" value="Chromosome"/>
</dbReference>
<dbReference type="AlphaFoldDB" id="A0A6G7PTR1"/>
<organism evidence="11 12">
    <name type="scientific">Thermosulfuriphilus ammonigenes</name>
    <dbReference type="NCBI Taxonomy" id="1936021"/>
    <lineage>
        <taxon>Bacteria</taxon>
        <taxon>Pseudomonadati</taxon>
        <taxon>Thermodesulfobacteriota</taxon>
        <taxon>Thermodesulfobacteria</taxon>
        <taxon>Thermodesulfobacteriales</taxon>
        <taxon>Thermodesulfobacteriaceae</taxon>
        <taxon>Thermosulfuriphilus</taxon>
    </lineage>
</organism>
<evidence type="ECO:0000256" key="5">
    <source>
        <dbReference type="ARBA" id="ARBA00022573"/>
    </source>
</evidence>
<dbReference type="Gene3D" id="1.10.1610.10">
    <property type="match status" value="1"/>
</dbReference>
<evidence type="ECO:0000256" key="4">
    <source>
        <dbReference type="ARBA" id="ARBA00015486"/>
    </source>
</evidence>
<evidence type="ECO:0000256" key="6">
    <source>
        <dbReference type="ARBA" id="ARBA00022676"/>
    </source>
</evidence>
<evidence type="ECO:0000313" key="12">
    <source>
        <dbReference type="Proteomes" id="UP000502179"/>
    </source>
</evidence>
<dbReference type="InterPro" id="IPR017846">
    <property type="entry name" value="Nict_dMeBzImd_PRibTrfase_bact"/>
</dbReference>
<evidence type="ECO:0000313" key="11">
    <source>
        <dbReference type="EMBL" id="QIJ70977.1"/>
    </source>
</evidence>
<evidence type="ECO:0000256" key="1">
    <source>
        <dbReference type="ARBA" id="ARBA00005049"/>
    </source>
</evidence>
<dbReference type="InterPro" id="IPR036087">
    <property type="entry name" value="Nict_dMeBzImd_PRibTrfase_sf"/>
</dbReference>
<dbReference type="EC" id="2.4.2.21" evidence="3 10"/>
<dbReference type="NCBIfam" id="NF000996">
    <property type="entry name" value="PRK00105.1"/>
    <property type="match status" value="1"/>
</dbReference>
<reference evidence="11 12" key="1">
    <citation type="submission" date="2020-02" db="EMBL/GenBank/DDBJ databases">
        <title>Genome analysis of Thermosulfuriphilus ammonigenes ST65T, an anaerobic thermophilic chemolithoautotrophic bacterium isolated from a deep-sea hydrothermal vent.</title>
        <authorList>
            <person name="Slobodkina G."/>
            <person name="Allioux M."/>
            <person name="Merkel A."/>
            <person name="Alain K."/>
            <person name="Jebbar M."/>
            <person name="Slobodkin A."/>
        </authorList>
    </citation>
    <scope>NUCLEOTIDE SEQUENCE [LARGE SCALE GENOMIC DNA]</scope>
    <source>
        <strain evidence="11 12">ST65</strain>
    </source>
</reference>
<dbReference type="PANTHER" id="PTHR43463">
    <property type="entry name" value="NICOTINATE-NUCLEOTIDE--DIMETHYLBENZIMIDAZOLE PHOSPHORIBOSYLTRANSFERASE"/>
    <property type="match status" value="1"/>
</dbReference>